<dbReference type="InterPro" id="IPR013149">
    <property type="entry name" value="ADH-like_C"/>
</dbReference>
<organism evidence="4 5">
    <name type="scientific">Rheinheimera lutimaris</name>
    <dbReference type="NCBI Taxonomy" id="2740584"/>
    <lineage>
        <taxon>Bacteria</taxon>
        <taxon>Pseudomonadati</taxon>
        <taxon>Pseudomonadota</taxon>
        <taxon>Gammaproteobacteria</taxon>
        <taxon>Chromatiales</taxon>
        <taxon>Chromatiaceae</taxon>
        <taxon>Rheinheimera</taxon>
    </lineage>
</organism>
<dbReference type="Proteomes" id="UP000523161">
    <property type="component" value="Unassembled WGS sequence"/>
</dbReference>
<dbReference type="InterPro" id="IPR020843">
    <property type="entry name" value="ER"/>
</dbReference>
<dbReference type="Gene3D" id="3.90.180.10">
    <property type="entry name" value="Medium-chain alcohol dehydrogenases, catalytic domain"/>
    <property type="match status" value="1"/>
</dbReference>
<reference evidence="4 5" key="1">
    <citation type="submission" date="2020-06" db="EMBL/GenBank/DDBJ databases">
        <title>Rheinheimera sp. nov., a marine bacterium isolated from coastal.</title>
        <authorList>
            <person name="Yu Q."/>
            <person name="Qi Y."/>
            <person name="Pu J."/>
        </authorList>
    </citation>
    <scope>NUCLEOTIDE SEQUENCE [LARGE SCALE GENOMIC DNA]</scope>
    <source>
        <strain evidence="4 5">YQF-2</strain>
    </source>
</reference>
<dbReference type="GO" id="GO:0070402">
    <property type="term" value="F:NADPH binding"/>
    <property type="evidence" value="ECO:0007669"/>
    <property type="project" value="TreeGrafter"/>
</dbReference>
<evidence type="ECO:0000256" key="1">
    <source>
        <dbReference type="ARBA" id="ARBA00022857"/>
    </source>
</evidence>
<dbReference type="PANTHER" id="PTHR48106">
    <property type="entry name" value="QUINONE OXIDOREDUCTASE PIG3-RELATED"/>
    <property type="match status" value="1"/>
</dbReference>
<proteinExistence type="predicted"/>
<dbReference type="SUPFAM" id="SSF50129">
    <property type="entry name" value="GroES-like"/>
    <property type="match status" value="1"/>
</dbReference>
<accession>A0A7Y5EI09</accession>
<keyword evidence="2" id="KW-0560">Oxidoreductase</keyword>
<sequence>MPRNPFSKEPPLATIPSTMQAVTVLNPGKDSSLQLQSYPVPEPSAEQLLIKVAAAGINRADLMQRRGMYPPPPGDSEILGLEVAGIVVAAGPQHKSWLGKAVFGLVPGGGYAEYALLHAGHAMAVPAGYSMAEAAACAEVFLTAYQLLFTIGGLQSGQRVLIHAGASGVGTAAIQLARAAGAMVAVTASSEDKLAACKALGAELLLNYTELRFEQQLAAQWPDGINLILDPVAGDYIGREIPLLAMDGKIVIYAMMGGRDIPQLDLAALFKRRGQLICSTLRNRSNRYKTALTQAFSNAFGRALAQRQIAPVLQQQFTLQQAEQAHQLMASNQTVGKLVLTL</sequence>
<comment type="caution">
    <text evidence="4">The sequence shown here is derived from an EMBL/GenBank/DDBJ whole genome shotgun (WGS) entry which is preliminary data.</text>
</comment>
<dbReference type="InterPro" id="IPR013154">
    <property type="entry name" value="ADH-like_N"/>
</dbReference>
<dbReference type="InterPro" id="IPR036291">
    <property type="entry name" value="NAD(P)-bd_dom_sf"/>
</dbReference>
<keyword evidence="5" id="KW-1185">Reference proteome</keyword>
<dbReference type="AlphaFoldDB" id="A0A7Y5EI09"/>
<dbReference type="PANTHER" id="PTHR48106:SF18">
    <property type="entry name" value="QUINONE OXIDOREDUCTASE PIG3"/>
    <property type="match status" value="1"/>
</dbReference>
<evidence type="ECO:0000313" key="5">
    <source>
        <dbReference type="Proteomes" id="UP000523161"/>
    </source>
</evidence>
<dbReference type="InterPro" id="IPR014189">
    <property type="entry name" value="Quinone_OxRdtase_PIG3"/>
</dbReference>
<dbReference type="EMBL" id="JABSOD010000009">
    <property type="protein sequence ID" value="NRQ43004.1"/>
    <property type="molecule type" value="Genomic_DNA"/>
</dbReference>
<feature type="domain" description="Enoyl reductase (ER)" evidence="3">
    <location>
        <begin position="28"/>
        <end position="340"/>
    </location>
</feature>
<evidence type="ECO:0000256" key="2">
    <source>
        <dbReference type="ARBA" id="ARBA00023002"/>
    </source>
</evidence>
<gene>
    <name evidence="4" type="ORF">HRH59_10610</name>
</gene>
<dbReference type="GO" id="GO:0016651">
    <property type="term" value="F:oxidoreductase activity, acting on NAD(P)H"/>
    <property type="evidence" value="ECO:0007669"/>
    <property type="project" value="TreeGrafter"/>
</dbReference>
<dbReference type="NCBIfam" id="TIGR02824">
    <property type="entry name" value="quinone_pig3"/>
    <property type="match status" value="1"/>
</dbReference>
<keyword evidence="1" id="KW-0521">NADP</keyword>
<protein>
    <submittedName>
        <fullName evidence="4">NAD(P)H-quinone oxidoreductase</fullName>
    </submittedName>
</protein>
<dbReference type="Pfam" id="PF08240">
    <property type="entry name" value="ADH_N"/>
    <property type="match status" value="1"/>
</dbReference>
<dbReference type="CDD" id="cd05276">
    <property type="entry name" value="p53_inducible_oxidoreductase"/>
    <property type="match status" value="1"/>
</dbReference>
<evidence type="ECO:0000259" key="3">
    <source>
        <dbReference type="SMART" id="SM00829"/>
    </source>
</evidence>
<name>A0A7Y5EI09_9GAMM</name>
<evidence type="ECO:0000313" key="4">
    <source>
        <dbReference type="EMBL" id="NRQ43004.1"/>
    </source>
</evidence>
<dbReference type="InterPro" id="IPR011032">
    <property type="entry name" value="GroES-like_sf"/>
</dbReference>
<dbReference type="Gene3D" id="3.40.50.720">
    <property type="entry name" value="NAD(P)-binding Rossmann-like Domain"/>
    <property type="match status" value="1"/>
</dbReference>
<dbReference type="Pfam" id="PF00107">
    <property type="entry name" value="ADH_zinc_N"/>
    <property type="match status" value="1"/>
</dbReference>
<dbReference type="SMART" id="SM00829">
    <property type="entry name" value="PKS_ER"/>
    <property type="match status" value="1"/>
</dbReference>
<dbReference type="SUPFAM" id="SSF51735">
    <property type="entry name" value="NAD(P)-binding Rossmann-fold domains"/>
    <property type="match status" value="1"/>
</dbReference>